<dbReference type="STRING" id="930992.A0A0D0ACA1"/>
<dbReference type="OrthoDB" id="3012036at2759"/>
<dbReference type="InParanoid" id="A0A0D0ACA1"/>
<reference evidence="1 2" key="1">
    <citation type="submission" date="2014-04" db="EMBL/GenBank/DDBJ databases">
        <authorList>
            <consortium name="DOE Joint Genome Institute"/>
            <person name="Kuo A."/>
            <person name="Ruytinx J."/>
            <person name="Rineau F."/>
            <person name="Colpaert J."/>
            <person name="Kohler A."/>
            <person name="Nagy L.G."/>
            <person name="Floudas D."/>
            <person name="Copeland A."/>
            <person name="Barry K.W."/>
            <person name="Cichocki N."/>
            <person name="Veneault-Fourrey C."/>
            <person name="LaButti K."/>
            <person name="Lindquist E.A."/>
            <person name="Lipzen A."/>
            <person name="Lundell T."/>
            <person name="Morin E."/>
            <person name="Murat C."/>
            <person name="Sun H."/>
            <person name="Tunlid A."/>
            <person name="Henrissat B."/>
            <person name="Grigoriev I.V."/>
            <person name="Hibbett D.S."/>
            <person name="Martin F."/>
            <person name="Nordberg H.P."/>
            <person name="Cantor M.N."/>
            <person name="Hua S.X."/>
        </authorList>
    </citation>
    <scope>NUCLEOTIDE SEQUENCE [LARGE SCALE GENOMIC DNA]</scope>
    <source>
        <strain evidence="1 2">UH-Slu-Lm8-n1</strain>
    </source>
</reference>
<reference evidence="2" key="2">
    <citation type="submission" date="2015-01" db="EMBL/GenBank/DDBJ databases">
        <title>Evolutionary Origins and Diversification of the Mycorrhizal Mutualists.</title>
        <authorList>
            <consortium name="DOE Joint Genome Institute"/>
            <consortium name="Mycorrhizal Genomics Consortium"/>
            <person name="Kohler A."/>
            <person name="Kuo A."/>
            <person name="Nagy L.G."/>
            <person name="Floudas D."/>
            <person name="Copeland A."/>
            <person name="Barry K.W."/>
            <person name="Cichocki N."/>
            <person name="Veneault-Fourrey C."/>
            <person name="LaButti K."/>
            <person name="Lindquist E.A."/>
            <person name="Lipzen A."/>
            <person name="Lundell T."/>
            <person name="Morin E."/>
            <person name="Murat C."/>
            <person name="Riley R."/>
            <person name="Ohm R."/>
            <person name="Sun H."/>
            <person name="Tunlid A."/>
            <person name="Henrissat B."/>
            <person name="Grigoriev I.V."/>
            <person name="Hibbett D.S."/>
            <person name="Martin F."/>
        </authorList>
    </citation>
    <scope>NUCLEOTIDE SEQUENCE [LARGE SCALE GENOMIC DNA]</scope>
    <source>
        <strain evidence="2">UH-Slu-Lm8-n1</strain>
    </source>
</reference>
<sequence>MPPRTVSNNLKARIPVLCRRGHSIKHICHLLGVKKTLVYKVLQLCPLTWSLQHSRIHSKHTGRRRTLTIDDIAFITAILRHHPTIYLDELQHELHSRRGVLVSLQTLLRTFSQLHFKRKHISAYAFERNEEKHAIFMNSIANIAPDPEMLMFGDEAAKDERTLIRRYGRSRIGMRYVKFYCD</sequence>
<protein>
    <submittedName>
        <fullName evidence="1">Uncharacterized protein</fullName>
    </submittedName>
</protein>
<gene>
    <name evidence="1" type="ORF">CY34DRAFT_95571</name>
</gene>
<dbReference type="EMBL" id="KN835593">
    <property type="protein sequence ID" value="KIK35734.1"/>
    <property type="molecule type" value="Genomic_DNA"/>
</dbReference>
<evidence type="ECO:0000313" key="1">
    <source>
        <dbReference type="EMBL" id="KIK35734.1"/>
    </source>
</evidence>
<evidence type="ECO:0000313" key="2">
    <source>
        <dbReference type="Proteomes" id="UP000054485"/>
    </source>
</evidence>
<dbReference type="HOGENOM" id="CLU_056788_8_1_1"/>
<dbReference type="Proteomes" id="UP000054485">
    <property type="component" value="Unassembled WGS sequence"/>
</dbReference>
<dbReference type="SUPFAM" id="SSF46689">
    <property type="entry name" value="Homeodomain-like"/>
    <property type="match status" value="1"/>
</dbReference>
<organism evidence="1 2">
    <name type="scientific">Suillus luteus UH-Slu-Lm8-n1</name>
    <dbReference type="NCBI Taxonomy" id="930992"/>
    <lineage>
        <taxon>Eukaryota</taxon>
        <taxon>Fungi</taxon>
        <taxon>Dikarya</taxon>
        <taxon>Basidiomycota</taxon>
        <taxon>Agaricomycotina</taxon>
        <taxon>Agaricomycetes</taxon>
        <taxon>Agaricomycetidae</taxon>
        <taxon>Boletales</taxon>
        <taxon>Suillineae</taxon>
        <taxon>Suillaceae</taxon>
        <taxon>Suillus</taxon>
    </lineage>
</organism>
<name>A0A0D0ACA1_9AGAM</name>
<keyword evidence="2" id="KW-1185">Reference proteome</keyword>
<proteinExistence type="predicted"/>
<dbReference type="PANTHER" id="PTHR48472">
    <property type="entry name" value="TC1-LIKE TRANSPOSASE DDE DOMAIN-CONTAINING PROTEIN"/>
    <property type="match status" value="1"/>
</dbReference>
<accession>A0A0D0ACA1</accession>
<dbReference type="AlphaFoldDB" id="A0A0D0ACA1"/>
<dbReference type="InterPro" id="IPR009057">
    <property type="entry name" value="Homeodomain-like_sf"/>
</dbReference>
<dbReference type="PANTHER" id="PTHR48472:SF1">
    <property type="entry name" value="TC1-LIKE TRANSPOSASE DDE DOMAIN-CONTAINING PROTEIN"/>
    <property type="match status" value="1"/>
</dbReference>